<dbReference type="FunFam" id="2.40.10.10:FF:000068">
    <property type="entry name" value="transmembrane protease serine 2"/>
    <property type="match status" value="1"/>
</dbReference>
<dbReference type="Pfam" id="PF18322">
    <property type="entry name" value="CLIP_1"/>
    <property type="match status" value="1"/>
</dbReference>
<evidence type="ECO:0000256" key="5">
    <source>
        <dbReference type="ARBA" id="ARBA00024195"/>
    </source>
</evidence>
<dbReference type="Gene3D" id="2.40.10.10">
    <property type="entry name" value="Trypsin-like serine proteases"/>
    <property type="match status" value="2"/>
</dbReference>
<feature type="compositionally biased region" description="Low complexity" evidence="8">
    <location>
        <begin position="669"/>
        <end position="690"/>
    </location>
</feature>
<accession>A0ABD0S5T5</accession>
<feature type="signal peptide" evidence="9">
    <location>
        <begin position="1"/>
        <end position="18"/>
    </location>
</feature>
<dbReference type="InterPro" id="IPR040973">
    <property type="entry name" value="CLIP_SPH_Scar"/>
</dbReference>
<evidence type="ECO:0000259" key="10">
    <source>
        <dbReference type="PROSITE" id="PS50240"/>
    </source>
</evidence>
<name>A0ABD0S5T5_LOXSC</name>
<dbReference type="PANTHER" id="PTHR24256">
    <property type="entry name" value="TRYPTASE-RELATED"/>
    <property type="match status" value="1"/>
</dbReference>
<dbReference type="Proteomes" id="UP001549921">
    <property type="component" value="Unassembled WGS sequence"/>
</dbReference>
<reference evidence="11 12" key="1">
    <citation type="submission" date="2024-06" db="EMBL/GenBank/DDBJ databases">
        <title>A chromosome-level genome assembly of beet webworm, Loxostege sticticalis.</title>
        <authorList>
            <person name="Zhang Y."/>
        </authorList>
    </citation>
    <scope>NUCLEOTIDE SEQUENCE [LARGE SCALE GENOMIC DNA]</scope>
    <source>
        <strain evidence="11">AQ028</strain>
        <tissue evidence="11">Male pupae</tissue>
    </source>
</reference>
<keyword evidence="9" id="KW-0732">Signal</keyword>
<feature type="compositionally biased region" description="Low complexity" evidence="8">
    <location>
        <begin position="730"/>
        <end position="763"/>
    </location>
</feature>
<evidence type="ECO:0000256" key="2">
    <source>
        <dbReference type="ARBA" id="ARBA00022656"/>
    </source>
</evidence>
<feature type="compositionally biased region" description="Gly residues" evidence="8">
    <location>
        <begin position="1166"/>
        <end position="1190"/>
    </location>
</feature>
<dbReference type="InterPro" id="IPR009003">
    <property type="entry name" value="Peptidase_S1_PA"/>
</dbReference>
<organism evidence="11 12">
    <name type="scientific">Loxostege sticticalis</name>
    <name type="common">Beet webworm moth</name>
    <dbReference type="NCBI Taxonomy" id="481309"/>
    <lineage>
        <taxon>Eukaryota</taxon>
        <taxon>Metazoa</taxon>
        <taxon>Ecdysozoa</taxon>
        <taxon>Arthropoda</taxon>
        <taxon>Hexapoda</taxon>
        <taxon>Insecta</taxon>
        <taxon>Pterygota</taxon>
        <taxon>Neoptera</taxon>
        <taxon>Endopterygota</taxon>
        <taxon>Lepidoptera</taxon>
        <taxon>Glossata</taxon>
        <taxon>Ditrysia</taxon>
        <taxon>Pyraloidea</taxon>
        <taxon>Crambidae</taxon>
        <taxon>Pyraustinae</taxon>
        <taxon>Loxostege</taxon>
    </lineage>
</organism>
<keyword evidence="4" id="KW-1199">Hemostasis impairing toxin</keyword>
<protein>
    <recommendedName>
        <fullName evidence="10">Peptidase S1 domain-containing protein</fullName>
    </recommendedName>
</protein>
<feature type="region of interest" description="Disordered" evidence="8">
    <location>
        <begin position="490"/>
        <end position="765"/>
    </location>
</feature>
<evidence type="ECO:0000256" key="8">
    <source>
        <dbReference type="SAM" id="MobiDB-lite"/>
    </source>
</evidence>
<evidence type="ECO:0000256" key="9">
    <source>
        <dbReference type="SAM" id="SignalP"/>
    </source>
</evidence>
<evidence type="ECO:0000256" key="6">
    <source>
        <dbReference type="ARBA" id="ARBA00055534"/>
    </source>
</evidence>
<dbReference type="Pfam" id="PF00089">
    <property type="entry name" value="Trypsin"/>
    <property type="match status" value="1"/>
</dbReference>
<evidence type="ECO:0000313" key="11">
    <source>
        <dbReference type="EMBL" id="KAL0809430.1"/>
    </source>
</evidence>
<feature type="compositionally biased region" description="Low complexity" evidence="8">
    <location>
        <begin position="1145"/>
        <end position="1165"/>
    </location>
</feature>
<keyword evidence="3" id="KW-1015">Disulfide bond</keyword>
<feature type="compositionally biased region" description="Polar residues" evidence="8">
    <location>
        <begin position="524"/>
        <end position="602"/>
    </location>
</feature>
<feature type="compositionally biased region" description="Gly residues" evidence="8">
    <location>
        <begin position="720"/>
        <end position="729"/>
    </location>
</feature>
<feature type="chain" id="PRO_5044885288" description="Peptidase S1 domain-containing protein" evidence="9">
    <location>
        <begin position="19"/>
        <end position="1888"/>
    </location>
</feature>
<feature type="compositionally biased region" description="Gly residues" evidence="8">
    <location>
        <begin position="1106"/>
        <end position="1144"/>
    </location>
</feature>
<gene>
    <name evidence="11" type="ORF">ABMA28_011611</name>
</gene>
<evidence type="ECO:0000256" key="1">
    <source>
        <dbReference type="ARBA" id="ARBA00004239"/>
    </source>
</evidence>
<evidence type="ECO:0000256" key="4">
    <source>
        <dbReference type="ARBA" id="ARBA00023240"/>
    </source>
</evidence>
<proteinExistence type="inferred from homology"/>
<dbReference type="InterPro" id="IPR051487">
    <property type="entry name" value="Ser/Thr_Proteases_Immune/Dev"/>
</dbReference>
<feature type="compositionally biased region" description="Low complexity" evidence="8">
    <location>
        <begin position="701"/>
        <end position="719"/>
    </location>
</feature>
<dbReference type="GO" id="GO:0090729">
    <property type="term" value="F:toxin activity"/>
    <property type="evidence" value="ECO:0007669"/>
    <property type="project" value="UniProtKB-KW"/>
</dbReference>
<feature type="region of interest" description="Disordered" evidence="8">
    <location>
        <begin position="1020"/>
        <end position="1198"/>
    </location>
</feature>
<comment type="similarity">
    <text evidence="5">Belongs to the peptidase S1 family. CLIP subfamily.</text>
</comment>
<dbReference type="SUPFAM" id="SSF50494">
    <property type="entry name" value="Trypsin-like serine proteases"/>
    <property type="match status" value="1"/>
</dbReference>
<evidence type="ECO:0000256" key="7">
    <source>
        <dbReference type="ARBA" id="ARBA00084094"/>
    </source>
</evidence>
<dbReference type="EMBL" id="JBEDNZ010000029">
    <property type="protein sequence ID" value="KAL0809430.1"/>
    <property type="molecule type" value="Genomic_DNA"/>
</dbReference>
<feature type="compositionally biased region" description="Polar residues" evidence="8">
    <location>
        <begin position="620"/>
        <end position="634"/>
    </location>
</feature>
<feature type="compositionally biased region" description="Polar residues" evidence="8">
    <location>
        <begin position="1059"/>
        <end position="1083"/>
    </location>
</feature>
<comment type="subcellular location">
    <subcellularLocation>
        <location evidence="1">Secreted</location>
        <location evidence="1">Extracellular space</location>
    </subcellularLocation>
</comment>
<comment type="caution">
    <text evidence="11">The sequence shown here is derived from an EMBL/GenBank/DDBJ whole genome shotgun (WGS) entry which is preliminary data.</text>
</comment>
<dbReference type="InterPro" id="IPR043504">
    <property type="entry name" value="Peptidase_S1_PA_chymotrypsin"/>
</dbReference>
<comment type="function">
    <text evidence="6">Fibrinolytic activity; shows preferential cleavage of Arg-Gly bonds in all three fibrinogen chains. Contact with the caterpillars causes severe bleeding, due the anticoagulant effect of the protein.</text>
</comment>
<evidence type="ECO:0000256" key="3">
    <source>
        <dbReference type="ARBA" id="ARBA00023157"/>
    </source>
</evidence>
<dbReference type="Pfam" id="PF18399">
    <property type="entry name" value="CLIP_SPH_Scar"/>
    <property type="match status" value="1"/>
</dbReference>
<dbReference type="InterPro" id="IPR001254">
    <property type="entry name" value="Trypsin_dom"/>
</dbReference>
<evidence type="ECO:0000313" key="12">
    <source>
        <dbReference type="Proteomes" id="UP001549921"/>
    </source>
</evidence>
<sequence>MRPLQAVVAICLVLSISAHPENIEDVKELPQSKEPVVEAEESEPQARKERCTTCTGSVKLGFKPNDVLAALQAIPGAEIHTQSSYESCTSDKGCAGLKVKDGRVIEKFGNVDAFKAAAAADSGNEFTFHAGGALGNVFEGGIPDGGPFWWMNQNSPFKAGAAGGNFEKFSKSSSSFTSSGSGAAGAAPLLGGAVVDIAANPFLNGAFAAGADGKPQVQSSSFESSSFSTSSKGDVDLTKNPFLNGGIKFGQTGFAAQGGFGAGGAQFGAGATGAGAQSGQGSGQFGASQSQSAFSAASNNAFGAQGNQGFNAGAGNSGSSGSGQGAFGGQFSGASYNAASKFGSAGYTGSSPSPFTASTAGSNVNLIQNSQKASEFDFEQQQQTQQNIDEAFQSTGNVHAHEHSGGELQQTCSGQGYVCVHKAQCNNGVVNMNGAGVLQARTQKQYCNTKTEICCRIEVPALSGAGSLQGSLGVGSATFQGSGSQGSGLFVSGQASQAGQSAQSGQSGQGFGAGQSGSAFGQGTTAFNAQGQGTTAFNAQGQGQSSFESSRGQSAFESGRGQSAFESGQSGRGQSAFESGQSGRGQSAFESGRGQSASESGRGQSGFDSRGQGAFERGRGTQSTFESRGQSTFESGRGTAFDSRGQSAFGAGRDQGTFGSGRDQGAFGTGQTTFRETQTSTTFGANNFGSSNGGNRGTFGQGTQTNQGAGAFEGSATFGAGQGGSGTGSFGSNTGSSSFGAQGTQTSSTFGSNTNTNTNRGTGFESGFGTNKFGASGTFGTGFSTVAPATSGNRFGTNNQVFKTSQTNFVETDSFSAGSEVAGVFRPGAGPGLKPGLPYLPPVDSVNQPTIISSTAVPAIVTTQRPFTTVRPTTPKPYLPPVPSTNAPGYLPPVQGDSSNYNPSVVNPPRPPTYTEGGILLDQNRQPAINNPATPAGCAAALKCTPIEFCTAEGVISNTTVVLTRDQEAYRVPLTDCKDLQSGQIGKCCRDPLYTDPWPTNQLGKWVPGVFGGNDGKYVPDSKGSGSNNPRLTVTARPDQTRPVTGGVLLNNYRPKPTTPTFGPNQVTPGFPSSTVSTTSFGQKGQFEVRRQGQAGQGSVTQFSQGGQGQYSQGGQGQFSQGGQGQFSQGGQGQFGQAGQGQFGQGTQTTQFSQREQTQFTQTGQGQFGQGGQGQFSQGGQGQFGIGSQGQIGIQQGGATQTAQGTQFTSNTQTFGQKGQGQVVSQGQGSYVEQGEGGFGVGGRGQYAVGGQGQLEIGGGGAQGQFTQVQGQKTFGQTFSQGQGQNSQGFGVVRGQGQAVSQGAGFGVTQGQGQAVSQGAGFGISVGQGGSESGFGISGGFGTGLVQGQGQGVRQGFGSGLSQGFGQAIVAGEGQTSASEVYRVFLTQYGGSGQCGVLNGQKPYGNRNDLEVDFAEIPWQAMVLLQTNRSLLCGGVITRPDVVLTSASCVEGLEAKNVLIKGGEWKLGVDDEPLPFQIVQVKTIIKHPFYKSGSLKNDAAILVLTENLRLAKNIYPICLPRAEETLDAFYNGAGECIVTGWGKQVLQAHLSGSIMHSVNISLLNPGECQAKLSSDYPHLLEQYEQESCACGQPLNPNNNVCKVDIGSALACTTDNTHYVLRGLYSWDSGCQTGNQLAAFYKFDLEWYEWAIGLIESTRFAKFAIGSKITQNRFSSQIKGSTTQFSGSSQYSGVKGAVKGSAGAVKGFKGTGIQESGARFQGSTATATATTGSGFQGGFGAGQFQGSGAAQEFGSGQFGFSQFGSSSKFSEGAAGTGSFGAEIKGPISNTFSATYSEKKVFQTEPKIITYTTKPEIVTFTTKPEYFTFTTKPKLVTYTTKPQIITYETSGSGTNPQYVAPGVTFNPSFGEVAGLHKHNAQCKCLEKGKK</sequence>
<keyword evidence="7" id="KW-1205">Fibrinolytic toxin</keyword>
<feature type="domain" description="Peptidase S1" evidence="10">
    <location>
        <begin position="1397"/>
        <end position="1655"/>
    </location>
</feature>
<dbReference type="PROSITE" id="PS50240">
    <property type="entry name" value="TRYPSIN_DOM"/>
    <property type="match status" value="1"/>
</dbReference>
<dbReference type="GO" id="GO:0005576">
    <property type="term" value="C:extracellular region"/>
    <property type="evidence" value="ECO:0007669"/>
    <property type="project" value="UniProtKB-SubCell"/>
</dbReference>
<dbReference type="SMART" id="SM00020">
    <property type="entry name" value="Tryp_SPc"/>
    <property type="match status" value="1"/>
</dbReference>
<keyword evidence="2" id="KW-0800">Toxin</keyword>
<feature type="compositionally biased region" description="Gly residues" evidence="8">
    <location>
        <begin position="691"/>
        <end position="700"/>
    </location>
</feature>
<dbReference type="InterPro" id="IPR041515">
    <property type="entry name" value="PPAF-2-like_Clip"/>
</dbReference>
<feature type="compositionally biased region" description="Low complexity" evidence="8">
    <location>
        <begin position="490"/>
        <end position="506"/>
    </location>
</feature>